<evidence type="ECO:0000259" key="1">
    <source>
        <dbReference type="Pfam" id="PF05193"/>
    </source>
</evidence>
<dbReference type="EMBL" id="QXDL01000168">
    <property type="protein sequence ID" value="RIH81512.1"/>
    <property type="molecule type" value="Genomic_DNA"/>
</dbReference>
<feature type="domain" description="Peptidase M16 C-terminal" evidence="1">
    <location>
        <begin position="170"/>
        <end position="298"/>
    </location>
</feature>
<evidence type="ECO:0000313" key="2">
    <source>
        <dbReference type="EMBL" id="RIH81512.1"/>
    </source>
</evidence>
<dbReference type="InterPro" id="IPR011249">
    <property type="entry name" value="Metalloenz_LuxS/M16"/>
</dbReference>
<accession>A0A399EGX2</accession>
<dbReference type="Proteomes" id="UP000265715">
    <property type="component" value="Unassembled WGS sequence"/>
</dbReference>
<dbReference type="RefSeq" id="WP_170159702.1">
    <property type="nucleotide sequence ID" value="NZ_QXDL01000168.1"/>
</dbReference>
<evidence type="ECO:0000313" key="3">
    <source>
        <dbReference type="Proteomes" id="UP000265715"/>
    </source>
</evidence>
<keyword evidence="3" id="KW-1185">Reference proteome</keyword>
<dbReference type="Pfam" id="PF05193">
    <property type="entry name" value="Peptidase_M16_C"/>
    <property type="match status" value="1"/>
</dbReference>
<dbReference type="SUPFAM" id="SSF63411">
    <property type="entry name" value="LuxS/MPP-like metallohydrolase"/>
    <property type="match status" value="2"/>
</dbReference>
<dbReference type="InterPro" id="IPR007863">
    <property type="entry name" value="Peptidase_M16_C"/>
</dbReference>
<protein>
    <recommendedName>
        <fullName evidence="1">Peptidase M16 C-terminal domain-containing protein</fullName>
    </recommendedName>
</protein>
<dbReference type="GO" id="GO:0046872">
    <property type="term" value="F:metal ion binding"/>
    <property type="evidence" value="ECO:0007669"/>
    <property type="project" value="InterPro"/>
</dbReference>
<name>A0A399EGX2_9DEIN</name>
<sequence>MVYAHLENGLLVAVCPEPRTVLSAARLTLPLGYAADPPGWSGLAQAVFEATWGAVEPWVEALEAGGVTITKALGPHTASLTFVARRKKLPEVVSFLRELLGVSVIQGEALIRELLNTRVRSEPTPSSAEPPAVVLRRLVYAQSHNGLPAWSAGLGAAQAAALLARIGPEGANLAIVGAEQPEDLLEQVRGLPIEALPVTFGPTRTVRARSLGRHAVVACALPPLPQDPESFVYTHILCHALAADASALLVEALRNRDGLIYSANCSRELAGSYGLPVVLLSTAADRARPAYHALAGALASVGGWLDDPKFEKYRSLTVLKLLEEDHAPAARAVALAEHLALWGSPRALDDLVSLCEAATLEGLLDRLATADPTCHWAVVESDQPLEEG</sequence>
<reference evidence="2 3" key="1">
    <citation type="submission" date="2018-08" db="EMBL/GenBank/DDBJ databases">
        <title>Meiothermus terrae DSM 26712 genome sequencing project.</title>
        <authorList>
            <person name="Da Costa M.S."/>
            <person name="Albuquerque L."/>
            <person name="Raposo P."/>
            <person name="Froufe H.J.C."/>
            <person name="Barroso C.S."/>
            <person name="Egas C."/>
        </authorList>
    </citation>
    <scope>NUCLEOTIDE SEQUENCE [LARGE SCALE GENOMIC DNA]</scope>
    <source>
        <strain evidence="2 3">DSM 26712</strain>
    </source>
</reference>
<dbReference type="Gene3D" id="3.30.830.10">
    <property type="entry name" value="Metalloenzyme, LuxS/M16 peptidase-like"/>
    <property type="match status" value="2"/>
</dbReference>
<dbReference type="AlphaFoldDB" id="A0A399EGX2"/>
<organism evidence="2 3">
    <name type="scientific">Calidithermus terrae</name>
    <dbReference type="NCBI Taxonomy" id="1408545"/>
    <lineage>
        <taxon>Bacteria</taxon>
        <taxon>Thermotogati</taxon>
        <taxon>Deinococcota</taxon>
        <taxon>Deinococci</taxon>
        <taxon>Thermales</taxon>
        <taxon>Thermaceae</taxon>
        <taxon>Calidithermus</taxon>
    </lineage>
</organism>
<gene>
    <name evidence="2" type="ORF">Mterra_03115</name>
</gene>
<proteinExistence type="predicted"/>
<comment type="caution">
    <text evidence="2">The sequence shown here is derived from an EMBL/GenBank/DDBJ whole genome shotgun (WGS) entry which is preliminary data.</text>
</comment>